<comment type="caution">
    <text evidence="8">The sequence shown here is derived from an EMBL/GenBank/DDBJ whole genome shotgun (WGS) entry which is preliminary data.</text>
</comment>
<dbReference type="EC" id="2.1.1.-" evidence="6"/>
<dbReference type="SUPFAM" id="SSF53335">
    <property type="entry name" value="S-adenosyl-L-methionine-dependent methyltransferases"/>
    <property type="match status" value="1"/>
</dbReference>
<protein>
    <recommendedName>
        <fullName evidence="6">Ribosomal RNA small subunit methyltransferase G</fullName>
        <ecNumber evidence="6">2.1.1.-</ecNumber>
    </recommendedName>
    <alternativeName>
        <fullName evidence="6">16S rRNA 7-methylguanosine methyltransferase</fullName>
        <shortName evidence="6">16S rRNA m7G methyltransferase</shortName>
    </alternativeName>
</protein>
<evidence type="ECO:0000256" key="2">
    <source>
        <dbReference type="ARBA" id="ARBA00022552"/>
    </source>
</evidence>
<reference evidence="8" key="2">
    <citation type="submission" date="2020-09" db="EMBL/GenBank/DDBJ databases">
        <authorList>
            <person name="Sun Q."/>
            <person name="Ohkuma M."/>
        </authorList>
    </citation>
    <scope>NUCLEOTIDE SEQUENCE</scope>
    <source>
        <strain evidence="8">JCM 3091</strain>
    </source>
</reference>
<comment type="similarity">
    <text evidence="6">Belongs to the methyltransferase superfamily. RNA methyltransferase RsmG family.</text>
</comment>
<accession>A0A8J3BRT7</accession>
<proteinExistence type="inferred from homology"/>
<dbReference type="CDD" id="cd02440">
    <property type="entry name" value="AdoMet_MTases"/>
    <property type="match status" value="1"/>
</dbReference>
<gene>
    <name evidence="6" type="primary">rsmG</name>
    <name evidence="8" type="ORF">GCM10010124_37990</name>
</gene>
<keyword evidence="1 6" id="KW-0963">Cytoplasm</keyword>
<evidence type="ECO:0000256" key="1">
    <source>
        <dbReference type="ARBA" id="ARBA00022490"/>
    </source>
</evidence>
<sequence>MSATPGELGTPGPPVDAGDDAGLPTDPGDPGRWSAAAGSLFGDRLPLAVSYARKLSGDGVVRGLVGPREAPRIWERHLLNCAVLGELIPNEAYVVDIGTGAGLPGIVLAVARPDLRITLVEPLLRRTEFLAETVTELGLSEQVRVVRGRAEDVVDVPGIGLPADVVTSRAVASLDRLAGWCLPLAAVGGRVLALKGAAADEEVAAHADAVRALGGAAPSVRRCGVGVIDPPATVVVTVRERVVAGAERPARGSERRSAARRGGRPDERGGDRREGRRRGGRRS</sequence>
<keyword evidence="5 6" id="KW-0949">S-adenosyl-L-methionine</keyword>
<dbReference type="EMBL" id="BMQC01000020">
    <property type="protein sequence ID" value="GGK41510.1"/>
    <property type="molecule type" value="Genomic_DNA"/>
</dbReference>
<comment type="function">
    <text evidence="6">Specifically methylates the N7 position of a guanine in 16S rRNA.</text>
</comment>
<comment type="subcellular location">
    <subcellularLocation>
        <location evidence="6">Cytoplasm</location>
    </subcellularLocation>
</comment>
<name>A0A8J3BRT7_9ACTN</name>
<evidence type="ECO:0000256" key="6">
    <source>
        <dbReference type="HAMAP-Rule" id="MF_00074"/>
    </source>
</evidence>
<organism evidence="8 9">
    <name type="scientific">Pilimelia terevasa</name>
    <dbReference type="NCBI Taxonomy" id="53372"/>
    <lineage>
        <taxon>Bacteria</taxon>
        <taxon>Bacillati</taxon>
        <taxon>Actinomycetota</taxon>
        <taxon>Actinomycetes</taxon>
        <taxon>Micromonosporales</taxon>
        <taxon>Micromonosporaceae</taxon>
        <taxon>Pilimelia</taxon>
    </lineage>
</organism>
<keyword evidence="3 6" id="KW-0489">Methyltransferase</keyword>
<feature type="region of interest" description="Disordered" evidence="7">
    <location>
        <begin position="1"/>
        <end position="32"/>
    </location>
</feature>
<comment type="caution">
    <text evidence="6">Lacks conserved residue(s) required for the propagation of feature annotation.</text>
</comment>
<dbReference type="InterPro" id="IPR029063">
    <property type="entry name" value="SAM-dependent_MTases_sf"/>
</dbReference>
<evidence type="ECO:0000256" key="4">
    <source>
        <dbReference type="ARBA" id="ARBA00022679"/>
    </source>
</evidence>
<dbReference type="GO" id="GO:0070043">
    <property type="term" value="F:rRNA (guanine-N7-)-methyltransferase activity"/>
    <property type="evidence" value="ECO:0007669"/>
    <property type="project" value="UniProtKB-UniRule"/>
</dbReference>
<dbReference type="GO" id="GO:0005829">
    <property type="term" value="C:cytosol"/>
    <property type="evidence" value="ECO:0007669"/>
    <property type="project" value="TreeGrafter"/>
</dbReference>
<dbReference type="PANTHER" id="PTHR31760">
    <property type="entry name" value="S-ADENOSYL-L-METHIONINE-DEPENDENT METHYLTRANSFERASES SUPERFAMILY PROTEIN"/>
    <property type="match status" value="1"/>
</dbReference>
<evidence type="ECO:0000313" key="9">
    <source>
        <dbReference type="Proteomes" id="UP000662200"/>
    </source>
</evidence>
<dbReference type="InterPro" id="IPR003682">
    <property type="entry name" value="rRNA_ssu_MeTfrase_G"/>
</dbReference>
<dbReference type="Proteomes" id="UP000662200">
    <property type="component" value="Unassembled WGS sequence"/>
</dbReference>
<keyword evidence="9" id="KW-1185">Reference proteome</keyword>
<feature type="binding site" evidence="6">
    <location>
        <position position="103"/>
    </location>
    <ligand>
        <name>S-adenosyl-L-methionine</name>
        <dbReference type="ChEBI" id="CHEBI:59789"/>
    </ligand>
</feature>
<dbReference type="HAMAP" id="MF_00074">
    <property type="entry name" value="16SrRNA_methyltr_G"/>
    <property type="match status" value="1"/>
</dbReference>
<dbReference type="AlphaFoldDB" id="A0A8J3BRT7"/>
<evidence type="ECO:0000256" key="7">
    <source>
        <dbReference type="SAM" id="MobiDB-lite"/>
    </source>
</evidence>
<feature type="compositionally biased region" description="Basic and acidic residues" evidence="7">
    <location>
        <begin position="245"/>
        <end position="274"/>
    </location>
</feature>
<dbReference type="Pfam" id="PF02527">
    <property type="entry name" value="GidB"/>
    <property type="match status" value="1"/>
</dbReference>
<dbReference type="PANTHER" id="PTHR31760:SF0">
    <property type="entry name" value="S-ADENOSYL-L-METHIONINE-DEPENDENT METHYLTRANSFERASES SUPERFAMILY PROTEIN"/>
    <property type="match status" value="1"/>
</dbReference>
<feature type="binding site" evidence="6">
    <location>
        <begin position="150"/>
        <end position="151"/>
    </location>
    <ligand>
        <name>S-adenosyl-L-methionine</name>
        <dbReference type="ChEBI" id="CHEBI:59789"/>
    </ligand>
</feature>
<evidence type="ECO:0000313" key="8">
    <source>
        <dbReference type="EMBL" id="GGK41510.1"/>
    </source>
</evidence>
<dbReference type="Gene3D" id="3.40.50.150">
    <property type="entry name" value="Vaccinia Virus protein VP39"/>
    <property type="match status" value="1"/>
</dbReference>
<evidence type="ECO:0000256" key="3">
    <source>
        <dbReference type="ARBA" id="ARBA00022603"/>
    </source>
</evidence>
<keyword evidence="2 6" id="KW-0698">rRNA processing</keyword>
<evidence type="ECO:0000256" key="5">
    <source>
        <dbReference type="ARBA" id="ARBA00022691"/>
    </source>
</evidence>
<feature type="binding site" evidence="6">
    <location>
        <position position="169"/>
    </location>
    <ligand>
        <name>S-adenosyl-L-methionine</name>
        <dbReference type="ChEBI" id="CHEBI:59789"/>
    </ligand>
</feature>
<feature type="binding site" evidence="6">
    <location>
        <position position="98"/>
    </location>
    <ligand>
        <name>S-adenosyl-L-methionine</name>
        <dbReference type="ChEBI" id="CHEBI:59789"/>
    </ligand>
</feature>
<reference evidence="8" key="1">
    <citation type="journal article" date="2014" name="Int. J. Syst. Evol. Microbiol.">
        <title>Complete genome sequence of Corynebacterium casei LMG S-19264T (=DSM 44701T), isolated from a smear-ripened cheese.</title>
        <authorList>
            <consortium name="US DOE Joint Genome Institute (JGI-PGF)"/>
            <person name="Walter F."/>
            <person name="Albersmeier A."/>
            <person name="Kalinowski J."/>
            <person name="Ruckert C."/>
        </authorList>
    </citation>
    <scope>NUCLEOTIDE SEQUENCE</scope>
    <source>
        <strain evidence="8">JCM 3091</strain>
    </source>
</reference>
<keyword evidence="4 6" id="KW-0808">Transferase</keyword>
<feature type="region of interest" description="Disordered" evidence="7">
    <location>
        <begin position="245"/>
        <end position="283"/>
    </location>
</feature>
<dbReference type="NCBIfam" id="TIGR00138">
    <property type="entry name" value="rsmG_gidB"/>
    <property type="match status" value="1"/>
</dbReference>